<keyword evidence="4" id="KW-1185">Reference proteome</keyword>
<organism evidence="3 4">
    <name type="scientific">Elysia chlorotica</name>
    <name type="common">Eastern emerald elysia</name>
    <name type="synonym">Sea slug</name>
    <dbReference type="NCBI Taxonomy" id="188477"/>
    <lineage>
        <taxon>Eukaryota</taxon>
        <taxon>Metazoa</taxon>
        <taxon>Spiralia</taxon>
        <taxon>Lophotrochozoa</taxon>
        <taxon>Mollusca</taxon>
        <taxon>Gastropoda</taxon>
        <taxon>Heterobranchia</taxon>
        <taxon>Euthyneura</taxon>
        <taxon>Panpulmonata</taxon>
        <taxon>Sacoglossa</taxon>
        <taxon>Placobranchoidea</taxon>
        <taxon>Plakobranchidae</taxon>
        <taxon>Elysia</taxon>
    </lineage>
</organism>
<reference evidence="3 4" key="1">
    <citation type="submission" date="2019-01" db="EMBL/GenBank/DDBJ databases">
        <title>A draft genome assembly of the solar-powered sea slug Elysia chlorotica.</title>
        <authorList>
            <person name="Cai H."/>
            <person name="Li Q."/>
            <person name="Fang X."/>
            <person name="Li J."/>
            <person name="Curtis N.E."/>
            <person name="Altenburger A."/>
            <person name="Shibata T."/>
            <person name="Feng M."/>
            <person name="Maeda T."/>
            <person name="Schwartz J.A."/>
            <person name="Shigenobu S."/>
            <person name="Lundholm N."/>
            <person name="Nishiyama T."/>
            <person name="Yang H."/>
            <person name="Hasebe M."/>
            <person name="Li S."/>
            <person name="Pierce S.K."/>
            <person name="Wang J."/>
        </authorList>
    </citation>
    <scope>NUCLEOTIDE SEQUENCE [LARGE SCALE GENOMIC DNA]</scope>
    <source>
        <strain evidence="3">EC2010</strain>
        <tissue evidence="3">Whole organism of an adult</tissue>
    </source>
</reference>
<keyword evidence="1" id="KW-1133">Transmembrane helix</keyword>
<keyword evidence="1" id="KW-0472">Membrane</keyword>
<gene>
    <name evidence="3" type="ORF">EGW08_010173</name>
</gene>
<feature type="signal peptide" evidence="2">
    <location>
        <begin position="1"/>
        <end position="22"/>
    </location>
</feature>
<name>A0A3S1BED0_ELYCH</name>
<protein>
    <recommendedName>
        <fullName evidence="5">Vesicular, overexpressed in cancer, prosurvival protein 1</fullName>
    </recommendedName>
</protein>
<sequence>MDTIGLLTPCIIASLLLPFVSAETISCGDKECRGEAPYCCELEDGTTGCCWHPFVYQMWWFWMIWIVAFLLILGCSLRCWSRHHTRVRYMVMNNSTYPTYGTVVHPPRVVNGAPPRYQDPSLVCPPTAPVAPPSYAAAQAKPPPYIP</sequence>
<keyword evidence="2" id="KW-0732">Signal</keyword>
<dbReference type="Proteomes" id="UP000271974">
    <property type="component" value="Unassembled WGS sequence"/>
</dbReference>
<accession>A0A3S1BED0</accession>
<dbReference type="EMBL" id="RQTK01000305">
    <property type="protein sequence ID" value="RUS82065.1"/>
    <property type="molecule type" value="Genomic_DNA"/>
</dbReference>
<dbReference type="OrthoDB" id="10070083at2759"/>
<keyword evidence="1" id="KW-0812">Transmembrane</keyword>
<dbReference type="AlphaFoldDB" id="A0A3S1BED0"/>
<feature type="transmembrane region" description="Helical" evidence="1">
    <location>
        <begin position="59"/>
        <end position="80"/>
    </location>
</feature>
<evidence type="ECO:0000256" key="1">
    <source>
        <dbReference type="SAM" id="Phobius"/>
    </source>
</evidence>
<feature type="chain" id="PRO_5018779030" description="Vesicular, overexpressed in cancer, prosurvival protein 1" evidence="2">
    <location>
        <begin position="23"/>
        <end position="147"/>
    </location>
</feature>
<comment type="caution">
    <text evidence="3">The sequence shown here is derived from an EMBL/GenBank/DDBJ whole genome shotgun (WGS) entry which is preliminary data.</text>
</comment>
<evidence type="ECO:0000256" key="2">
    <source>
        <dbReference type="SAM" id="SignalP"/>
    </source>
</evidence>
<evidence type="ECO:0000313" key="4">
    <source>
        <dbReference type="Proteomes" id="UP000271974"/>
    </source>
</evidence>
<evidence type="ECO:0008006" key="5">
    <source>
        <dbReference type="Google" id="ProtNLM"/>
    </source>
</evidence>
<evidence type="ECO:0000313" key="3">
    <source>
        <dbReference type="EMBL" id="RUS82065.1"/>
    </source>
</evidence>
<proteinExistence type="predicted"/>